<keyword evidence="2 5" id="KW-0645">Protease</keyword>
<dbReference type="PANTHER" id="PTHR43806">
    <property type="entry name" value="PEPTIDASE S8"/>
    <property type="match status" value="1"/>
</dbReference>
<dbReference type="RefSeq" id="WP_263050384.1">
    <property type="nucleotide sequence ID" value="NZ_CP106735.1"/>
</dbReference>
<evidence type="ECO:0000256" key="2">
    <source>
        <dbReference type="ARBA" id="ARBA00022670"/>
    </source>
</evidence>
<feature type="active site" description="Charge relay system" evidence="5">
    <location>
        <position position="395"/>
    </location>
</feature>
<evidence type="ECO:0000256" key="4">
    <source>
        <dbReference type="ARBA" id="ARBA00022825"/>
    </source>
</evidence>
<dbReference type="InterPro" id="IPR017317">
    <property type="entry name" value="Pept_S8_subtilisin_bacteroid-2"/>
</dbReference>
<dbReference type="PRINTS" id="PR00723">
    <property type="entry name" value="SUBTILISIN"/>
</dbReference>
<comment type="similarity">
    <text evidence="1 5">Belongs to the peptidase S8 family.</text>
</comment>
<dbReference type="NCBIfam" id="TIGR04183">
    <property type="entry name" value="Por_Secre_tail"/>
    <property type="match status" value="1"/>
</dbReference>
<feature type="chain" id="PRO_5046525992" evidence="6">
    <location>
        <begin position="23"/>
        <end position="545"/>
    </location>
</feature>
<evidence type="ECO:0000256" key="5">
    <source>
        <dbReference type="PROSITE-ProRule" id="PRU01240"/>
    </source>
</evidence>
<evidence type="ECO:0000256" key="6">
    <source>
        <dbReference type="SAM" id="SignalP"/>
    </source>
</evidence>
<dbReference type="EMBL" id="CP106735">
    <property type="protein sequence ID" value="UXX78639.1"/>
    <property type="molecule type" value="Genomic_DNA"/>
</dbReference>
<dbReference type="InterPro" id="IPR050131">
    <property type="entry name" value="Peptidase_S8_subtilisin-like"/>
</dbReference>
<sequence length="545" mass="59473">MGKSKIWVLIGVWTLMSHSAVAQTNRYVVYFTDKNDTEYTVDHPIAYLSQRAIDRRENQNIEITSQDFPVNKSYVEAIQALGVDTYFTSRWMNAVLVEATPEQIETIEEQTFVSKTDYAAPGQKLNTTPAPENTIFISNDPTNPENLNSDIQLSMLQADLMLNDNITGEGVWVAVFDDGFLDANISSAFAHTFENDGLKDVFDFTTGGKNVFQYDAHGTSAWSCLGAKYNSTLKGSAYNASISLYVTEDVDTEYRIEEYNWLFAAERADSVGIDIITASLGYTDFDDPSMNYVIADLDGQTAVVTQAAEMAIDRGILVVTSGGNSGTESWPYISMPADAPRVLSVGALTSGYDRVSFSSIGPTADDRIKPEVVALGVNVTVLAVGNVLDNKSGTSFAAPLVAGVAAGLWQKFPTFTNLELRDLILSSSDNFENPNNEVGYGLPSYNIAIGNEPLAVSKLVGEGISVFPNPVSGDHINLSIEKKDLPMPVNVRLLSPSGQLISEQSIKKARKGLVLELPFNGGSQGIYFLQIECEDYSKNVKILRY</sequence>
<dbReference type="PANTHER" id="PTHR43806:SF67">
    <property type="entry name" value="EGF-LIKE DOMAIN-CONTAINING PROTEIN"/>
    <property type="match status" value="1"/>
</dbReference>
<evidence type="ECO:0000313" key="9">
    <source>
        <dbReference type="Proteomes" id="UP001062165"/>
    </source>
</evidence>
<reference evidence="8" key="1">
    <citation type="submission" date="2022-10" db="EMBL/GenBank/DDBJ databases">
        <title>Comparative genomics and taxonomic characterization of three novel marine species of genus Reichenbachiella exhibiting antioxidant and polysaccharide degradation activities.</title>
        <authorList>
            <person name="Muhammad N."/>
            <person name="Lee Y.-J."/>
            <person name="Ko J."/>
            <person name="Kim S.-G."/>
        </authorList>
    </citation>
    <scope>NUCLEOTIDE SEQUENCE</scope>
    <source>
        <strain evidence="8">Wsw4-B4</strain>
    </source>
</reference>
<dbReference type="Pfam" id="PF00082">
    <property type="entry name" value="Peptidase_S8"/>
    <property type="match status" value="1"/>
</dbReference>
<dbReference type="PROSITE" id="PS00138">
    <property type="entry name" value="SUBTILASE_SER"/>
    <property type="match status" value="1"/>
</dbReference>
<keyword evidence="9" id="KW-1185">Reference proteome</keyword>
<protein>
    <submittedName>
        <fullName evidence="8">S8 family peptidase</fullName>
    </submittedName>
</protein>
<dbReference type="InterPro" id="IPR015500">
    <property type="entry name" value="Peptidase_S8_subtilisin-rel"/>
</dbReference>
<keyword evidence="6" id="KW-0732">Signal</keyword>
<dbReference type="InterPro" id="IPR023828">
    <property type="entry name" value="Peptidase_S8_Ser-AS"/>
</dbReference>
<dbReference type="InterPro" id="IPR036852">
    <property type="entry name" value="Peptidase_S8/S53_dom_sf"/>
</dbReference>
<organism evidence="8 9">
    <name type="scientific">Reichenbachiella carrageenanivorans</name>
    <dbReference type="NCBI Taxonomy" id="2979869"/>
    <lineage>
        <taxon>Bacteria</taxon>
        <taxon>Pseudomonadati</taxon>
        <taxon>Bacteroidota</taxon>
        <taxon>Cytophagia</taxon>
        <taxon>Cytophagales</taxon>
        <taxon>Reichenbachiellaceae</taxon>
        <taxon>Reichenbachiella</taxon>
    </lineage>
</organism>
<accession>A0ABY6CY35</accession>
<evidence type="ECO:0000259" key="7">
    <source>
        <dbReference type="Pfam" id="PF00082"/>
    </source>
</evidence>
<gene>
    <name evidence="8" type="ORF">N7E81_14855</name>
</gene>
<dbReference type="Gene3D" id="3.40.50.200">
    <property type="entry name" value="Peptidase S8/S53 domain"/>
    <property type="match status" value="1"/>
</dbReference>
<evidence type="ECO:0000256" key="3">
    <source>
        <dbReference type="ARBA" id="ARBA00022801"/>
    </source>
</evidence>
<dbReference type="PROSITE" id="PS51892">
    <property type="entry name" value="SUBTILASE"/>
    <property type="match status" value="1"/>
</dbReference>
<evidence type="ECO:0000313" key="8">
    <source>
        <dbReference type="EMBL" id="UXX78639.1"/>
    </source>
</evidence>
<dbReference type="InterPro" id="IPR026444">
    <property type="entry name" value="Secre_tail"/>
</dbReference>
<dbReference type="SUPFAM" id="SSF52743">
    <property type="entry name" value="Subtilisin-like"/>
    <property type="match status" value="1"/>
</dbReference>
<feature type="active site" description="Charge relay system" evidence="5">
    <location>
        <position position="177"/>
    </location>
</feature>
<dbReference type="Proteomes" id="UP001062165">
    <property type="component" value="Chromosome"/>
</dbReference>
<evidence type="ECO:0000256" key="1">
    <source>
        <dbReference type="ARBA" id="ARBA00011073"/>
    </source>
</evidence>
<dbReference type="InterPro" id="IPR000209">
    <property type="entry name" value="Peptidase_S8/S53_dom"/>
</dbReference>
<proteinExistence type="inferred from homology"/>
<feature type="domain" description="Peptidase S8/S53" evidence="7">
    <location>
        <begin position="168"/>
        <end position="441"/>
    </location>
</feature>
<dbReference type="PIRSF" id="PIRSF037903">
    <property type="entry name" value="Subtilisin_rel_GFO_2223"/>
    <property type="match status" value="1"/>
</dbReference>
<keyword evidence="3 5" id="KW-0378">Hydrolase</keyword>
<feature type="signal peptide" evidence="6">
    <location>
        <begin position="1"/>
        <end position="22"/>
    </location>
</feature>
<feature type="active site" description="Charge relay system" evidence="5">
    <location>
        <position position="217"/>
    </location>
</feature>
<name>A0ABY6CY35_9BACT</name>
<keyword evidence="4 5" id="KW-0720">Serine protease</keyword>